<keyword evidence="2 4" id="KW-0862">Zinc</keyword>
<accession>A0A1S3J2A1</accession>
<evidence type="ECO:0000259" key="6">
    <source>
        <dbReference type="PROSITE" id="PS50023"/>
    </source>
</evidence>
<proteinExistence type="predicted"/>
<dbReference type="PROSITE" id="PS50023">
    <property type="entry name" value="LIM_DOMAIN_2"/>
    <property type="match status" value="1"/>
</dbReference>
<gene>
    <name evidence="8" type="primary">LOC106169591</name>
</gene>
<protein>
    <submittedName>
        <fullName evidence="8">F-actin-monooxygenase MICAL3</fullName>
    </submittedName>
</protein>
<feature type="compositionally biased region" description="Polar residues" evidence="5">
    <location>
        <begin position="558"/>
        <end position="572"/>
    </location>
</feature>
<keyword evidence="3 4" id="KW-0440">LIM domain</keyword>
<feature type="compositionally biased region" description="Basic and acidic residues" evidence="5">
    <location>
        <begin position="478"/>
        <end position="493"/>
    </location>
</feature>
<evidence type="ECO:0000256" key="2">
    <source>
        <dbReference type="ARBA" id="ARBA00022833"/>
    </source>
</evidence>
<evidence type="ECO:0000256" key="1">
    <source>
        <dbReference type="ARBA" id="ARBA00022723"/>
    </source>
</evidence>
<dbReference type="PANTHER" id="PTHR24206">
    <property type="entry name" value="OS06G0237300 PROTEIN"/>
    <property type="match status" value="1"/>
</dbReference>
<reference evidence="8" key="1">
    <citation type="submission" date="2025-08" db="UniProtKB">
        <authorList>
            <consortium name="RefSeq"/>
        </authorList>
    </citation>
    <scope>IDENTIFICATION</scope>
    <source>
        <tissue evidence="8">Gonads</tissue>
    </source>
</reference>
<feature type="compositionally biased region" description="Basic and acidic residues" evidence="5">
    <location>
        <begin position="434"/>
        <end position="443"/>
    </location>
</feature>
<dbReference type="SMART" id="SM00132">
    <property type="entry name" value="LIM"/>
    <property type="match status" value="1"/>
</dbReference>
<dbReference type="PROSITE" id="PS00478">
    <property type="entry name" value="LIM_DOMAIN_1"/>
    <property type="match status" value="1"/>
</dbReference>
<evidence type="ECO:0000256" key="3">
    <source>
        <dbReference type="ARBA" id="ARBA00023038"/>
    </source>
</evidence>
<feature type="compositionally biased region" description="Polar residues" evidence="5">
    <location>
        <begin position="775"/>
        <end position="792"/>
    </location>
</feature>
<dbReference type="InterPro" id="IPR001781">
    <property type="entry name" value="Znf_LIM"/>
</dbReference>
<dbReference type="FunFam" id="2.10.110.10:FF:000002">
    <property type="entry name" value="LIM domain and actin-binding 1"/>
    <property type="match status" value="1"/>
</dbReference>
<feature type="region of interest" description="Disordered" evidence="5">
    <location>
        <begin position="751"/>
        <end position="809"/>
    </location>
</feature>
<feature type="compositionally biased region" description="Basic and acidic residues" evidence="5">
    <location>
        <begin position="160"/>
        <end position="181"/>
    </location>
</feature>
<dbReference type="AlphaFoldDB" id="A0A1S3J2A1"/>
<dbReference type="GO" id="GO:0046872">
    <property type="term" value="F:metal ion binding"/>
    <property type="evidence" value="ECO:0007669"/>
    <property type="project" value="UniProtKB-KW"/>
</dbReference>
<feature type="compositionally biased region" description="Basic and acidic residues" evidence="5">
    <location>
        <begin position="375"/>
        <end position="386"/>
    </location>
</feature>
<dbReference type="CDD" id="cd09358">
    <property type="entry name" value="LIM_Mical_like"/>
    <property type="match status" value="1"/>
</dbReference>
<dbReference type="OrthoDB" id="6129702at2759"/>
<evidence type="ECO:0000256" key="4">
    <source>
        <dbReference type="PROSITE-ProRule" id="PRU00125"/>
    </source>
</evidence>
<feature type="compositionally biased region" description="Basic and acidic residues" evidence="5">
    <location>
        <begin position="204"/>
        <end position="220"/>
    </location>
</feature>
<dbReference type="STRING" id="7574.A0A1S3J2A1"/>
<feature type="region of interest" description="Disordered" evidence="5">
    <location>
        <begin position="147"/>
        <end position="236"/>
    </location>
</feature>
<evidence type="ECO:0000313" key="7">
    <source>
        <dbReference type="Proteomes" id="UP000085678"/>
    </source>
</evidence>
<dbReference type="GeneID" id="106169591"/>
<dbReference type="Gene3D" id="2.10.110.10">
    <property type="entry name" value="Cysteine Rich Protein"/>
    <property type="match status" value="1"/>
</dbReference>
<dbReference type="InParanoid" id="A0A1S3J2A1"/>
<dbReference type="RefSeq" id="XP_013404542.1">
    <property type="nucleotide sequence ID" value="XM_013549088.1"/>
</dbReference>
<feature type="compositionally biased region" description="Basic and acidic residues" evidence="5">
    <location>
        <begin position="356"/>
        <end position="366"/>
    </location>
</feature>
<evidence type="ECO:0000313" key="8">
    <source>
        <dbReference type="RefSeq" id="XP_013404542.1"/>
    </source>
</evidence>
<feature type="region of interest" description="Disordered" evidence="5">
    <location>
        <begin position="337"/>
        <end position="611"/>
    </location>
</feature>
<feature type="compositionally biased region" description="Basic and acidic residues" evidence="5">
    <location>
        <begin position="521"/>
        <end position="535"/>
    </location>
</feature>
<feature type="domain" description="LIM zinc-binding" evidence="6">
    <location>
        <begin position="74"/>
        <end position="134"/>
    </location>
</feature>
<feature type="compositionally biased region" description="Basic and acidic residues" evidence="5">
    <location>
        <begin position="581"/>
        <end position="592"/>
    </location>
</feature>
<keyword evidence="1 4" id="KW-0479">Metal-binding</keyword>
<dbReference type="Proteomes" id="UP000085678">
    <property type="component" value="Unplaced"/>
</dbReference>
<sequence>MWTDERMESQKWEESQLANMSAAVVENPTEENGFTVDLGSRLAIFEQQEQGDFGRPPIGRTKNRGFRMFQAPTEKCTTCDKRVYEMEKITADDKVYHKGCFRCAKCNRTLGLGNYAALEGQTFCKPHFIELFKKKGNYEEGFGKERHKNKWLTPTGSRETTPRPEETKHVPTKHVAEESRRAFSSGNRKPSVDRESKPSVGYNDRLREETTHKPRVKDDETVTNGRRPSYQDKHKTSVVDDELDAGLVHASRIEISNGRYDTNGHAAEEDEIELPRDDAKSKRESFHFKNMSSVKSMWESGEVHPREDDIPEYRRDLQEVSQTSRPRGALRARYEMAVKESEVATARKVAPAKSVPDLRDSPDREMSLPSSREGSVSKDDMDDLPKPGKMKSLLAKFKSMENVSKDKPLAPPKPRNITPPREASPKPNRYRSISRSDSEKEDQPPLQTREIIRSDDQVDDGIPHTSSMARNMAAKFQQIEHEHEVAQARDRVHSTSSLRSRKSSTAEEDVFHATPVVSHMEPVEPAKYDRQDDALSPRSQYSEPEEYGEEDEEEHYINDQSVEQEYINYSNEQPDEYQGSYEDHHDYSHEEYEQQQQPDEQLSYNREYAENSYDSYTEEQLEDMAHYNSNNNNNNAYYGQYYSQYTSYPEQYDNYMDYTQNSHFYPGYYDEISGQYGYYNPDTQQFLPYDQCDQYAAQYGDQYDQYVQYEEQGTPDQTVCEPQVLPASERSQSEIDACVSVETVQLARKGESIPQPMHRKLDAQVVERPPEKPARSSSKSVLSRYQRNVSTDATEHPPAFGSYFGHPAK</sequence>
<keyword evidence="7" id="KW-1185">Reference proteome</keyword>
<name>A0A1S3J2A1_LINAN</name>
<dbReference type="KEGG" id="lak:106169591"/>
<organism evidence="7 8">
    <name type="scientific">Lingula anatina</name>
    <name type="common">Brachiopod</name>
    <name type="synonym">Lingula unguis</name>
    <dbReference type="NCBI Taxonomy" id="7574"/>
    <lineage>
        <taxon>Eukaryota</taxon>
        <taxon>Metazoa</taxon>
        <taxon>Spiralia</taxon>
        <taxon>Lophotrochozoa</taxon>
        <taxon>Brachiopoda</taxon>
        <taxon>Linguliformea</taxon>
        <taxon>Lingulata</taxon>
        <taxon>Lingulida</taxon>
        <taxon>Linguloidea</taxon>
        <taxon>Lingulidae</taxon>
        <taxon>Lingula</taxon>
    </lineage>
</organism>
<evidence type="ECO:0000256" key="5">
    <source>
        <dbReference type="SAM" id="MobiDB-lite"/>
    </source>
</evidence>
<dbReference type="SUPFAM" id="SSF57716">
    <property type="entry name" value="Glucocorticoid receptor-like (DNA-binding domain)"/>
    <property type="match status" value="2"/>
</dbReference>
<dbReference type="Pfam" id="PF00412">
    <property type="entry name" value="LIM"/>
    <property type="match status" value="1"/>
</dbReference>
<feature type="compositionally biased region" description="Acidic residues" evidence="5">
    <location>
        <begin position="543"/>
        <end position="554"/>
    </location>
</feature>